<comment type="caution">
    <text evidence="1">The sequence shown here is derived from an EMBL/GenBank/DDBJ whole genome shotgun (WGS) entry which is preliminary data.</text>
</comment>
<evidence type="ECO:0000313" key="2">
    <source>
        <dbReference type="Proteomes" id="UP000615446"/>
    </source>
</evidence>
<organism evidence="1 2">
    <name type="scientific">Rhizophagus clarus</name>
    <dbReference type="NCBI Taxonomy" id="94130"/>
    <lineage>
        <taxon>Eukaryota</taxon>
        <taxon>Fungi</taxon>
        <taxon>Fungi incertae sedis</taxon>
        <taxon>Mucoromycota</taxon>
        <taxon>Glomeromycotina</taxon>
        <taxon>Glomeromycetes</taxon>
        <taxon>Glomerales</taxon>
        <taxon>Glomeraceae</taxon>
        <taxon>Rhizophagus</taxon>
    </lineage>
</organism>
<protein>
    <submittedName>
        <fullName evidence="1">Uncharacterized protein</fullName>
    </submittedName>
</protein>
<name>A0A8H3QTS3_9GLOM</name>
<reference evidence="1" key="1">
    <citation type="submission" date="2019-10" db="EMBL/GenBank/DDBJ databases">
        <title>Conservation and host-specific expression of non-tandemly repeated heterogenous ribosome RNA gene in arbuscular mycorrhizal fungi.</title>
        <authorList>
            <person name="Maeda T."/>
            <person name="Kobayashi Y."/>
            <person name="Nakagawa T."/>
            <person name="Ezawa T."/>
            <person name="Yamaguchi K."/>
            <person name="Bino T."/>
            <person name="Nishimoto Y."/>
            <person name="Shigenobu S."/>
            <person name="Kawaguchi M."/>
        </authorList>
    </citation>
    <scope>NUCLEOTIDE SEQUENCE</scope>
    <source>
        <strain evidence="1">HR1</strain>
    </source>
</reference>
<dbReference type="EMBL" id="BLAL01000206">
    <property type="protein sequence ID" value="GES91641.1"/>
    <property type="molecule type" value="Genomic_DNA"/>
</dbReference>
<dbReference type="AlphaFoldDB" id="A0A8H3QTS3"/>
<proteinExistence type="predicted"/>
<sequence length="122" mass="13777">MTCLTDNLAGHRVAANELHSPAICFLTKSREPLILNQMPKKRKEEVTEIGVTDIKGIRFKEDKDKLNSTGEIVDVVVKDNIYSNLALVEEIRVESSIKTKLLIARLEASFRTVRRSVGDRKI</sequence>
<dbReference type="Proteomes" id="UP000615446">
    <property type="component" value="Unassembled WGS sequence"/>
</dbReference>
<evidence type="ECO:0000313" key="1">
    <source>
        <dbReference type="EMBL" id="GES91641.1"/>
    </source>
</evidence>
<accession>A0A8H3QTS3</accession>
<gene>
    <name evidence="1" type="ORF">RCL2_001844500</name>
</gene>